<comment type="caution">
    <text evidence="7">The sequence shown here is derived from an EMBL/GenBank/DDBJ whole genome shotgun (WGS) entry which is preliminary data.</text>
</comment>
<dbReference type="Proteomes" id="UP000738325">
    <property type="component" value="Unassembled WGS sequence"/>
</dbReference>
<evidence type="ECO:0000256" key="5">
    <source>
        <dbReference type="ARBA" id="ARBA00023242"/>
    </source>
</evidence>
<evidence type="ECO:0008006" key="9">
    <source>
        <dbReference type="Google" id="ProtNLM"/>
    </source>
</evidence>
<name>A0A9P6RXK2_9FUNG</name>
<dbReference type="GO" id="GO:0005634">
    <property type="term" value="C:nucleus"/>
    <property type="evidence" value="ECO:0007669"/>
    <property type="project" value="UniProtKB-SubCell"/>
</dbReference>
<dbReference type="AlphaFoldDB" id="A0A9P6RXK2"/>
<keyword evidence="8" id="KW-1185">Reference proteome</keyword>
<comment type="subcellular location">
    <subcellularLocation>
        <location evidence="2">Chromosome</location>
        <location evidence="2">Centromere</location>
    </subcellularLocation>
    <subcellularLocation>
        <location evidence="1">Nucleus</location>
    </subcellularLocation>
</comment>
<evidence type="ECO:0000313" key="7">
    <source>
        <dbReference type="EMBL" id="KAG0330539.1"/>
    </source>
</evidence>
<dbReference type="GO" id="GO:0000939">
    <property type="term" value="C:inner kinetochore"/>
    <property type="evidence" value="ECO:0007669"/>
    <property type="project" value="TreeGrafter"/>
</dbReference>
<evidence type="ECO:0000256" key="6">
    <source>
        <dbReference type="ARBA" id="ARBA00023328"/>
    </source>
</evidence>
<keyword evidence="4" id="KW-0158">Chromosome</keyword>
<comment type="similarity">
    <text evidence="3">Belongs to the CENP-I/CTF3 family.</text>
</comment>
<dbReference type="PANTHER" id="PTHR48208:SF2">
    <property type="entry name" value="CENTROMERE PROTEIN I"/>
    <property type="match status" value="1"/>
</dbReference>
<reference evidence="7" key="1">
    <citation type="journal article" date="2020" name="Fungal Divers.">
        <title>Resolving the Mortierellaceae phylogeny through synthesis of multi-gene phylogenetics and phylogenomics.</title>
        <authorList>
            <person name="Vandepol N."/>
            <person name="Liber J."/>
            <person name="Desiro A."/>
            <person name="Na H."/>
            <person name="Kennedy M."/>
            <person name="Barry K."/>
            <person name="Grigoriev I.V."/>
            <person name="Miller A.N."/>
            <person name="O'Donnell K."/>
            <person name="Stajich J.E."/>
            <person name="Bonito G."/>
        </authorList>
    </citation>
    <scope>NUCLEOTIDE SEQUENCE</scope>
    <source>
        <strain evidence="7">REB-010B</strain>
    </source>
</reference>
<dbReference type="GO" id="GO:0000070">
    <property type="term" value="P:mitotic sister chromatid segregation"/>
    <property type="evidence" value="ECO:0007669"/>
    <property type="project" value="TreeGrafter"/>
</dbReference>
<accession>A0A9P6RXK2</accession>
<protein>
    <recommendedName>
        <fullName evidence="9">Mis6-domain-containing protein</fullName>
    </recommendedName>
</protein>
<dbReference type="GO" id="GO:0034080">
    <property type="term" value="P:CENP-A containing chromatin assembly"/>
    <property type="evidence" value="ECO:0007669"/>
    <property type="project" value="TreeGrafter"/>
</dbReference>
<keyword evidence="6" id="KW-0137">Centromere</keyword>
<evidence type="ECO:0000256" key="3">
    <source>
        <dbReference type="ARBA" id="ARBA00005470"/>
    </source>
</evidence>
<proteinExistence type="inferred from homology"/>
<organism evidence="7 8">
    <name type="scientific">Dissophora globulifera</name>
    <dbReference type="NCBI Taxonomy" id="979702"/>
    <lineage>
        <taxon>Eukaryota</taxon>
        <taxon>Fungi</taxon>
        <taxon>Fungi incertae sedis</taxon>
        <taxon>Mucoromycota</taxon>
        <taxon>Mortierellomycotina</taxon>
        <taxon>Mortierellomycetes</taxon>
        <taxon>Mortierellales</taxon>
        <taxon>Mortierellaceae</taxon>
        <taxon>Dissophora</taxon>
    </lineage>
</organism>
<dbReference type="InterPro" id="IPR012485">
    <property type="entry name" value="CENP-I"/>
</dbReference>
<dbReference type="Pfam" id="PF07778">
    <property type="entry name" value="CENP-I"/>
    <property type="match status" value="2"/>
</dbReference>
<keyword evidence="5" id="KW-0539">Nucleus</keyword>
<sequence length="654" mass="74967">MEEDRDALSADAQTDVAQLTLEEADDTIQNCLERMDRNAGVRGGKPALLRALSTLEPIIQHFGVSPDDLTIMMDVILKGKADETTTKRLVKLLLPRQHVPEMCAVKVLGSLGKQHPGLQSQVLLLKWIIIVYDIFDSRSKLQQLYGVAFHYLGYETLRMDLQTNVGREPALEGLLHIFKSYYPDLILTPLPLSNATIFKCPDQNLSERVLEIQDRWSHLAEQHHILSLNGSKEPIIRAKRQKLSHSTIPDAFSIYRSTGNEKHLPLAQITSLDSLIQHIDTLALPDQLASILSNRLLQHVLCLQTSHSIIERISYWLGQELMDLWYWQGKTDATRARFSTILLKVVEVTTMIKDLLPVMENFLIPYLRIWNGVDYRKEIFTLLTYLRPRGFEELFTHFLKPLHGLFYFMGPVWKGELLLCYTRLLQRWAQFKWTDYLELGKDPRLSKEGLEGLRRLFSKLAPNVDYMETIRAFIGHVGSISSVAMEMENDHVAVQHGVLSFYDFTSTFTMTYRVPLAVIIPESAIVYRCFLSDAGMALSRICGIVYQYKKSFEAFELDQQLQYDMLVQSQLSSQLMAEGDIPPPPPADIPGYSRDYVILFNSFVMDICNFLWRNRAFNKADKNARGFLVDQYVLAMKPSTVFNSVLRGFPPDLY</sequence>
<evidence type="ECO:0000256" key="1">
    <source>
        <dbReference type="ARBA" id="ARBA00004123"/>
    </source>
</evidence>
<dbReference type="OrthoDB" id="6347512at2759"/>
<dbReference type="EMBL" id="JAAAIP010000001">
    <property type="protein sequence ID" value="KAG0330539.1"/>
    <property type="molecule type" value="Genomic_DNA"/>
</dbReference>
<evidence type="ECO:0000256" key="2">
    <source>
        <dbReference type="ARBA" id="ARBA00004584"/>
    </source>
</evidence>
<dbReference type="PANTHER" id="PTHR48208">
    <property type="entry name" value="CENTROMERE PROTEIN I"/>
    <property type="match status" value="1"/>
</dbReference>
<evidence type="ECO:0000313" key="8">
    <source>
        <dbReference type="Proteomes" id="UP000738325"/>
    </source>
</evidence>
<evidence type="ECO:0000256" key="4">
    <source>
        <dbReference type="ARBA" id="ARBA00022454"/>
    </source>
</evidence>
<gene>
    <name evidence="7" type="ORF">BGZ99_000009</name>
</gene>